<comment type="caution">
    <text evidence="1">The sequence shown here is derived from an EMBL/GenBank/DDBJ whole genome shotgun (WGS) entry which is preliminary data.</text>
</comment>
<organism evidence="1 2">
    <name type="scientific">Allacma fusca</name>
    <dbReference type="NCBI Taxonomy" id="39272"/>
    <lineage>
        <taxon>Eukaryota</taxon>
        <taxon>Metazoa</taxon>
        <taxon>Ecdysozoa</taxon>
        <taxon>Arthropoda</taxon>
        <taxon>Hexapoda</taxon>
        <taxon>Collembola</taxon>
        <taxon>Symphypleona</taxon>
        <taxon>Sminthuridae</taxon>
        <taxon>Allacma</taxon>
    </lineage>
</organism>
<evidence type="ECO:0000313" key="2">
    <source>
        <dbReference type="Proteomes" id="UP000708208"/>
    </source>
</evidence>
<evidence type="ECO:0000313" key="1">
    <source>
        <dbReference type="EMBL" id="CAG7650744.1"/>
    </source>
</evidence>
<dbReference type="Proteomes" id="UP000708208">
    <property type="component" value="Unassembled WGS sequence"/>
</dbReference>
<sequence length="248" mass="28332">MTRFPVLPKLRRVIFNDWKDELCIFSPSIFPSLESVLLHVSDPIQRFLPTSGFQPHDKVKNVALNLESSEENPVVRNLHLLMDYLKRQFPSVNRFHLYKMPQAIDTSTFLAIHDAFPELKDIGLDGFCDFASLCGIGIDVITNYWENGLSIATEDIPRKCSILSFSKLEVLVLTEEIVVTNDMIIYCFSKIPSLRCLSFHWNGDLSVNEVRDCLGHLQKIKIRAGAEFQNLKEVFLESMPNVVAVIRC</sequence>
<reference evidence="1" key="1">
    <citation type="submission" date="2021-06" db="EMBL/GenBank/DDBJ databases">
        <authorList>
            <person name="Hodson N. C."/>
            <person name="Mongue J. A."/>
            <person name="Jaron S. K."/>
        </authorList>
    </citation>
    <scope>NUCLEOTIDE SEQUENCE</scope>
</reference>
<keyword evidence="2" id="KW-1185">Reference proteome</keyword>
<accession>A0A8J2NQM9</accession>
<proteinExistence type="predicted"/>
<dbReference type="AlphaFoldDB" id="A0A8J2NQM9"/>
<protein>
    <submittedName>
        <fullName evidence="1">Uncharacterized protein</fullName>
    </submittedName>
</protein>
<gene>
    <name evidence="1" type="ORF">AFUS01_LOCUS737</name>
</gene>
<name>A0A8J2NQM9_9HEXA</name>
<dbReference type="EMBL" id="CAJVCH010003901">
    <property type="protein sequence ID" value="CAG7650744.1"/>
    <property type="molecule type" value="Genomic_DNA"/>
</dbReference>